<accession>A0A3B0JVI9</accession>
<dbReference type="HAMAP" id="MF_03187">
    <property type="entry name" value="Methyltr_EFM5"/>
    <property type="match status" value="1"/>
</dbReference>
<evidence type="ECO:0000313" key="7">
    <source>
        <dbReference type="Proteomes" id="UP000268350"/>
    </source>
</evidence>
<gene>
    <name evidence="6" type="ORF">DGUA_6G004746</name>
</gene>
<keyword evidence="2 5" id="KW-0963">Cytoplasm</keyword>
<organism evidence="6 7">
    <name type="scientific">Drosophila guanche</name>
    <name type="common">Fruit fly</name>
    <dbReference type="NCBI Taxonomy" id="7266"/>
    <lineage>
        <taxon>Eukaryota</taxon>
        <taxon>Metazoa</taxon>
        <taxon>Ecdysozoa</taxon>
        <taxon>Arthropoda</taxon>
        <taxon>Hexapoda</taxon>
        <taxon>Insecta</taxon>
        <taxon>Pterygota</taxon>
        <taxon>Neoptera</taxon>
        <taxon>Endopterygota</taxon>
        <taxon>Diptera</taxon>
        <taxon>Brachycera</taxon>
        <taxon>Muscomorpha</taxon>
        <taxon>Ephydroidea</taxon>
        <taxon>Drosophilidae</taxon>
        <taxon>Drosophila</taxon>
        <taxon>Sophophora</taxon>
    </lineage>
</organism>
<dbReference type="OrthoDB" id="206354at2759"/>
<comment type="similarity">
    <text evidence="5">Belongs to the class I-like SAM-binding methyltransferase superfamily. EFM5 family.</text>
</comment>
<sequence>MDDDDLALPADTLAILNEFLAERSKREAEEEDRIVNQDGKEATFEENWQLSQFWYSKKTKLAVRDIVGKLLKEQTGDQEACNYRIALLSCPSLYKDIKDIYEHVSIFEYDERFAAYGNDFVHYDINCIDGNPDYLINHHKRYDLIIADPPFLSQECIGKISEIILKLQRSASKSKLIFCSGEVVEPWLTASLPVHKCNFRPEHERNLGNEFVSYANFNLDNYI</sequence>
<proteinExistence type="inferred from homology"/>
<comment type="function">
    <text evidence="5">S-adenosyl-L-methionine-dependent protein-lysine N-methyltransferase that methylates elongation factor 1-alpha.</text>
</comment>
<dbReference type="Proteomes" id="UP000268350">
    <property type="component" value="Unassembled WGS sequence"/>
</dbReference>
<dbReference type="GO" id="GO:0005737">
    <property type="term" value="C:cytoplasm"/>
    <property type="evidence" value="ECO:0007669"/>
    <property type="project" value="UniProtKB-SubCell"/>
</dbReference>
<reference evidence="7" key="1">
    <citation type="submission" date="2018-01" db="EMBL/GenBank/DDBJ databases">
        <authorList>
            <person name="Alioto T."/>
            <person name="Alioto T."/>
        </authorList>
    </citation>
    <scope>NUCLEOTIDE SEQUENCE [LARGE SCALE GENOMIC DNA]</scope>
</reference>
<evidence type="ECO:0000256" key="5">
    <source>
        <dbReference type="HAMAP-Rule" id="MF_03187"/>
    </source>
</evidence>
<evidence type="ECO:0000256" key="4">
    <source>
        <dbReference type="ARBA" id="ARBA00022679"/>
    </source>
</evidence>
<keyword evidence="3 5" id="KW-0489">Methyltransferase</keyword>
<dbReference type="OMA" id="CNFRPEH"/>
<dbReference type="AlphaFoldDB" id="A0A3B0JVI9"/>
<protein>
    <recommendedName>
        <fullName evidence="5">Protein-lysine N-methyltransferase DGUA_6G004746</fullName>
        <ecNumber evidence="5">2.1.1.-</ecNumber>
    </recommendedName>
</protein>
<dbReference type="Pfam" id="PF10237">
    <property type="entry name" value="N6-adenineMlase"/>
    <property type="match status" value="1"/>
</dbReference>
<keyword evidence="7" id="KW-1185">Reference proteome</keyword>
<dbReference type="GO" id="GO:0032259">
    <property type="term" value="P:methylation"/>
    <property type="evidence" value="ECO:0007669"/>
    <property type="project" value="UniProtKB-KW"/>
</dbReference>
<dbReference type="GO" id="GO:0016279">
    <property type="term" value="F:protein-lysine N-methyltransferase activity"/>
    <property type="evidence" value="ECO:0007669"/>
    <property type="project" value="UniProtKB-UniRule"/>
</dbReference>
<dbReference type="PANTHER" id="PTHR13200:SF0">
    <property type="entry name" value="EEF1A LYSINE METHYLTRANSFERASE 1"/>
    <property type="match status" value="1"/>
</dbReference>
<dbReference type="EC" id="2.1.1.-" evidence="5"/>
<keyword evidence="4 5" id="KW-0808">Transferase</keyword>
<evidence type="ECO:0000256" key="2">
    <source>
        <dbReference type="ARBA" id="ARBA00022490"/>
    </source>
</evidence>
<evidence type="ECO:0000256" key="1">
    <source>
        <dbReference type="ARBA" id="ARBA00004496"/>
    </source>
</evidence>
<dbReference type="InterPro" id="IPR041370">
    <property type="entry name" value="Mlase_EEF1AKMT1/ZCCHC4"/>
</dbReference>
<comment type="subcellular location">
    <subcellularLocation>
        <location evidence="1 5">Cytoplasm</location>
    </subcellularLocation>
</comment>
<evidence type="ECO:0000256" key="3">
    <source>
        <dbReference type="ARBA" id="ARBA00022603"/>
    </source>
</evidence>
<dbReference type="PANTHER" id="PTHR13200">
    <property type="entry name" value="EEF1A LYSINE METHYLTRANSFERASE 1"/>
    <property type="match status" value="1"/>
</dbReference>
<dbReference type="PROSITE" id="PS00092">
    <property type="entry name" value="N6_MTASE"/>
    <property type="match status" value="1"/>
</dbReference>
<dbReference type="STRING" id="7266.A0A3B0JVI9"/>
<name>A0A3B0JVI9_DROGU</name>
<dbReference type="InterPro" id="IPR019369">
    <property type="entry name" value="Efm5/EEF1AKMT1"/>
</dbReference>
<evidence type="ECO:0000313" key="6">
    <source>
        <dbReference type="EMBL" id="SPP86117.1"/>
    </source>
</evidence>
<dbReference type="InterPro" id="IPR002052">
    <property type="entry name" value="DNA_methylase_N6_adenine_CS"/>
</dbReference>
<dbReference type="GO" id="GO:0003676">
    <property type="term" value="F:nucleic acid binding"/>
    <property type="evidence" value="ECO:0007669"/>
    <property type="project" value="InterPro"/>
</dbReference>
<dbReference type="EMBL" id="OUUW01000010">
    <property type="protein sequence ID" value="SPP86117.1"/>
    <property type="molecule type" value="Genomic_DNA"/>
</dbReference>